<keyword evidence="2" id="KW-0067">ATP-binding</keyword>
<protein>
    <recommendedName>
        <fullName evidence="5">Primosomal protein N' 3' DNA-binding domain-containing protein</fullName>
    </recommendedName>
</protein>
<dbReference type="GO" id="GO:0005524">
    <property type="term" value="F:ATP binding"/>
    <property type="evidence" value="ECO:0007669"/>
    <property type="project" value="UniProtKB-KW"/>
</dbReference>
<accession>A0AA96FHZ6</accession>
<feature type="domain" description="Primosomal protein N' 3' DNA-binding" evidence="5">
    <location>
        <begin position="13"/>
        <end position="110"/>
    </location>
</feature>
<keyword evidence="1" id="KW-0547">Nucleotide-binding</keyword>
<keyword evidence="3" id="KW-0238">DNA-binding</keyword>
<name>A0AA96FHZ6_9MICO</name>
<evidence type="ECO:0000313" key="6">
    <source>
        <dbReference type="EMBL" id="WNM28691.1"/>
    </source>
</evidence>
<dbReference type="InterPro" id="IPR027417">
    <property type="entry name" value="P-loop_NTPase"/>
</dbReference>
<dbReference type="KEGG" id="dcp:RN607_06715"/>
<feature type="region of interest" description="Disordered" evidence="4">
    <location>
        <begin position="141"/>
        <end position="194"/>
    </location>
</feature>
<evidence type="ECO:0000256" key="4">
    <source>
        <dbReference type="SAM" id="MobiDB-lite"/>
    </source>
</evidence>
<dbReference type="PANTHER" id="PTHR30580:SF0">
    <property type="entry name" value="PRIMOSOMAL PROTEIN N"/>
    <property type="match status" value="1"/>
</dbReference>
<organism evidence="6">
    <name type="scientific">Demequina capsici</name>
    <dbReference type="NCBI Taxonomy" id="3075620"/>
    <lineage>
        <taxon>Bacteria</taxon>
        <taxon>Bacillati</taxon>
        <taxon>Actinomycetota</taxon>
        <taxon>Actinomycetes</taxon>
        <taxon>Micrococcales</taxon>
        <taxon>Demequinaceae</taxon>
        <taxon>Demequina</taxon>
    </lineage>
</organism>
<dbReference type="GO" id="GO:0006310">
    <property type="term" value="P:DNA recombination"/>
    <property type="evidence" value="ECO:0007669"/>
    <property type="project" value="TreeGrafter"/>
</dbReference>
<reference evidence="6" key="1">
    <citation type="submission" date="2023-09" db="EMBL/GenBank/DDBJ databases">
        <title>Demequina sp. a novel bacteria isolated from Capsicum annuum.</title>
        <authorList>
            <person name="Humaira Z."/>
            <person name="Lee J."/>
            <person name="Cho D."/>
        </authorList>
    </citation>
    <scope>NUCLEOTIDE SEQUENCE</scope>
    <source>
        <strain evidence="6">PMTSA13</strain>
    </source>
</reference>
<dbReference type="RefSeq" id="WP_313545213.1">
    <property type="nucleotide sequence ID" value="NZ_CP134880.1"/>
</dbReference>
<evidence type="ECO:0000259" key="5">
    <source>
        <dbReference type="Pfam" id="PF17764"/>
    </source>
</evidence>
<evidence type="ECO:0000256" key="1">
    <source>
        <dbReference type="ARBA" id="ARBA00022741"/>
    </source>
</evidence>
<evidence type="ECO:0000256" key="2">
    <source>
        <dbReference type="ARBA" id="ARBA00022840"/>
    </source>
</evidence>
<dbReference type="GO" id="GO:0006270">
    <property type="term" value="P:DNA replication initiation"/>
    <property type="evidence" value="ECO:0007669"/>
    <property type="project" value="TreeGrafter"/>
</dbReference>
<proteinExistence type="predicted"/>
<dbReference type="EMBL" id="CP134880">
    <property type="protein sequence ID" value="WNM28691.1"/>
    <property type="molecule type" value="Genomic_DNA"/>
</dbReference>
<dbReference type="Gene3D" id="3.40.50.300">
    <property type="entry name" value="P-loop containing nucleotide triphosphate hydrolases"/>
    <property type="match status" value="1"/>
</dbReference>
<sequence length="665" mass="69738">MPESDKPANRVARVVIDSPLPHLDRPFDYLLPERLARVESGYRVRVPFAGRLVSGVVMDVVRQSEFSGSLREVRSAAHAASYTPESLALAHALARRACGSTWDVLRLMAPPRVAAVEKRPPEGEVDLRRLVDAARALGDARGTHATGASSGAVAQARTTLAAGQRRPMRTVRQMLPDDDSPSATPARSLAKEAAEAAGEGRGSVIVVVPDARAAAAVARAWRAAGLERWTPRGGGDFVALDADDGPNVRYGQYLAALRGEVRLVVGTRPAALQPVPRLGLLLLWDDGHSAYEDPHAPYLHARTVASVRAEREDCDLIMAAYAPSIEAVALAQHGWCTLERPSVAQIRAATPVIDLWDDSRRAAEGPAGRHWMPPGVWRRVRAALEHGPVAVVVPRAGYVAATACAGCDTWAQCRECGGSLSLPGRQGDPSCVACGTVQVDWHCPDCHSRRLAHRRQGVQRVAEQLEAMASGTAVAVSSGATGVLDDGAAASGIVVATPGAIPAIEGGYAHVVVLDAAAPAGGLGGEIVALRHWLVAAAHARSRAAHGGVSVVGELPALTARALSSWRAADAAQEAYEERLALGLPPATRHIRIDGEPQPVHAALVRVGADRGGAVVAPDHQGASLLLTRASAQACVDALREVCSEQSKAGAAPIRVRVDGPLRLA</sequence>
<dbReference type="PANTHER" id="PTHR30580">
    <property type="entry name" value="PRIMOSOMAL PROTEIN N"/>
    <property type="match status" value="1"/>
</dbReference>
<dbReference type="InterPro" id="IPR042115">
    <property type="entry name" value="PriA_3primeBD_sf"/>
</dbReference>
<dbReference type="GO" id="GO:0006302">
    <property type="term" value="P:double-strand break repair"/>
    <property type="evidence" value="ECO:0007669"/>
    <property type="project" value="TreeGrafter"/>
</dbReference>
<dbReference type="Gene3D" id="3.40.1440.60">
    <property type="entry name" value="PriA, 3(prime) DNA-binding domain"/>
    <property type="match status" value="1"/>
</dbReference>
<dbReference type="GO" id="GO:0043138">
    <property type="term" value="F:3'-5' DNA helicase activity"/>
    <property type="evidence" value="ECO:0007669"/>
    <property type="project" value="TreeGrafter"/>
</dbReference>
<dbReference type="GO" id="GO:0003677">
    <property type="term" value="F:DNA binding"/>
    <property type="evidence" value="ECO:0007669"/>
    <property type="project" value="UniProtKB-KW"/>
</dbReference>
<gene>
    <name evidence="6" type="ORF">RN607_06715</name>
</gene>
<dbReference type="InterPro" id="IPR041222">
    <property type="entry name" value="PriA_3primeBD"/>
</dbReference>
<evidence type="ECO:0000256" key="3">
    <source>
        <dbReference type="ARBA" id="ARBA00023125"/>
    </source>
</evidence>
<dbReference type="Proteomes" id="UP001303408">
    <property type="component" value="Chromosome"/>
</dbReference>
<dbReference type="AlphaFoldDB" id="A0AA96FHZ6"/>
<dbReference type="Pfam" id="PF17764">
    <property type="entry name" value="PriA_3primeBD"/>
    <property type="match status" value="1"/>
</dbReference>